<accession>A0A2P5FYA2</accession>
<dbReference type="AlphaFoldDB" id="A0A2P5FYA2"/>
<keyword evidence="2" id="KW-0732">Signal</keyword>
<dbReference type="EMBL" id="JXTC01000004">
    <property type="protein sequence ID" value="POO02770.1"/>
    <property type="molecule type" value="Genomic_DNA"/>
</dbReference>
<evidence type="ECO:0000313" key="4">
    <source>
        <dbReference type="Proteomes" id="UP000237000"/>
    </source>
</evidence>
<organism evidence="3 4">
    <name type="scientific">Trema orientale</name>
    <name type="common">Charcoal tree</name>
    <name type="synonym">Celtis orientalis</name>
    <dbReference type="NCBI Taxonomy" id="63057"/>
    <lineage>
        <taxon>Eukaryota</taxon>
        <taxon>Viridiplantae</taxon>
        <taxon>Streptophyta</taxon>
        <taxon>Embryophyta</taxon>
        <taxon>Tracheophyta</taxon>
        <taxon>Spermatophyta</taxon>
        <taxon>Magnoliopsida</taxon>
        <taxon>eudicotyledons</taxon>
        <taxon>Gunneridae</taxon>
        <taxon>Pentapetalae</taxon>
        <taxon>rosids</taxon>
        <taxon>fabids</taxon>
        <taxon>Rosales</taxon>
        <taxon>Cannabaceae</taxon>
        <taxon>Trema</taxon>
    </lineage>
</organism>
<feature type="signal peptide" evidence="2">
    <location>
        <begin position="1"/>
        <end position="28"/>
    </location>
</feature>
<proteinExistence type="predicted"/>
<evidence type="ECO:0000256" key="2">
    <source>
        <dbReference type="SAM" id="SignalP"/>
    </source>
</evidence>
<evidence type="ECO:0000313" key="3">
    <source>
        <dbReference type="EMBL" id="POO02770.1"/>
    </source>
</evidence>
<keyword evidence="4" id="KW-1185">Reference proteome</keyword>
<name>A0A2P5FYA2_TREOI</name>
<protein>
    <submittedName>
        <fullName evidence="3">Carboxy-terminally encoded peptide protein</fullName>
    </submittedName>
</protein>
<gene>
    <name evidence="3" type="ORF">TorRG33x02_017560</name>
</gene>
<feature type="chain" id="PRO_5015119282" evidence="2">
    <location>
        <begin position="29"/>
        <end position="84"/>
    </location>
</feature>
<evidence type="ECO:0000256" key="1">
    <source>
        <dbReference type="SAM" id="MobiDB-lite"/>
    </source>
</evidence>
<feature type="compositionally biased region" description="Polar residues" evidence="1">
    <location>
        <begin position="37"/>
        <end position="47"/>
    </location>
</feature>
<comment type="caution">
    <text evidence="3">The sequence shown here is derived from an EMBL/GenBank/DDBJ whole genome shotgun (WGS) entry which is preliminary data.</text>
</comment>
<dbReference type="InParanoid" id="A0A2P5FYA2"/>
<feature type="region of interest" description="Disordered" evidence="1">
    <location>
        <begin position="37"/>
        <end position="84"/>
    </location>
</feature>
<dbReference type="OrthoDB" id="1300036at2759"/>
<reference evidence="4" key="1">
    <citation type="submission" date="2016-06" db="EMBL/GenBank/DDBJ databases">
        <title>Parallel loss of symbiosis genes in relatives of nitrogen-fixing non-legume Parasponia.</title>
        <authorList>
            <person name="Van Velzen R."/>
            <person name="Holmer R."/>
            <person name="Bu F."/>
            <person name="Rutten L."/>
            <person name="Van Zeijl A."/>
            <person name="Liu W."/>
            <person name="Santuari L."/>
            <person name="Cao Q."/>
            <person name="Sharma T."/>
            <person name="Shen D."/>
            <person name="Roswanjaya Y."/>
            <person name="Wardhani T."/>
            <person name="Kalhor M.S."/>
            <person name="Jansen J."/>
            <person name="Van den Hoogen J."/>
            <person name="Gungor B."/>
            <person name="Hartog M."/>
            <person name="Hontelez J."/>
            <person name="Verver J."/>
            <person name="Yang W.-C."/>
            <person name="Schijlen E."/>
            <person name="Repin R."/>
            <person name="Schilthuizen M."/>
            <person name="Schranz E."/>
            <person name="Heidstra R."/>
            <person name="Miyata K."/>
            <person name="Fedorova E."/>
            <person name="Kohlen W."/>
            <person name="Bisseling T."/>
            <person name="Smit S."/>
            <person name="Geurts R."/>
        </authorList>
    </citation>
    <scope>NUCLEOTIDE SEQUENCE [LARGE SCALE GENOMIC DNA]</scope>
    <source>
        <strain evidence="4">cv. RG33-2</strain>
    </source>
</reference>
<dbReference type="Proteomes" id="UP000237000">
    <property type="component" value="Unassembled WGS sequence"/>
</dbReference>
<feature type="compositionally biased region" description="Polar residues" evidence="1">
    <location>
        <begin position="66"/>
        <end position="84"/>
    </location>
</feature>
<sequence length="84" mass="9201">MEKVRSVICKCVFVLALLASHEMMFVQGRQFRTTTEKVGQTISNDNPRGQKKDFLPTPSKDFLPMTSGNSPGVGHSSSNDDGLV</sequence>